<dbReference type="Pfam" id="PF10143">
    <property type="entry name" value="PhosphMutase"/>
    <property type="match status" value="1"/>
</dbReference>
<dbReference type="InterPro" id="IPR042253">
    <property type="entry name" value="Pglycerate_mutase_ApgM_sf"/>
</dbReference>
<keyword evidence="8" id="KW-1185">Reference proteome</keyword>
<dbReference type="RefSeq" id="WP_128700292.1">
    <property type="nucleotide sequence ID" value="NZ_CP019384.1"/>
</dbReference>
<dbReference type="NCBIfam" id="TIGR00306">
    <property type="entry name" value="apgM"/>
    <property type="match status" value="1"/>
</dbReference>
<dbReference type="SUPFAM" id="SSF53649">
    <property type="entry name" value="Alkaline phosphatase-like"/>
    <property type="match status" value="1"/>
</dbReference>
<comment type="pathway">
    <text evidence="3">Carbohydrate degradation.</text>
</comment>
<proteinExistence type="inferred from homology"/>
<evidence type="ECO:0000256" key="2">
    <source>
        <dbReference type="ARBA" id="ARBA00002315"/>
    </source>
</evidence>
<feature type="domain" description="Metalloenzyme" evidence="6">
    <location>
        <begin position="2"/>
        <end position="421"/>
    </location>
</feature>
<comment type="function">
    <text evidence="2">Catalyzes the interconversion of 2-phosphoglycerate and 3-phosphoglycerate.</text>
</comment>
<dbReference type="AlphaFoldDB" id="A0A410P5K5"/>
<protein>
    <submittedName>
        <fullName evidence="7">Alkaline phosphatase</fullName>
    </submittedName>
</protein>
<comment type="similarity">
    <text evidence="4">Belongs to the BPG-independent phosphoglycerate mutase family. A-PGAM subfamily.</text>
</comment>
<dbReference type="InterPro" id="IPR017850">
    <property type="entry name" value="Alkaline_phosphatase_core_sf"/>
</dbReference>
<gene>
    <name evidence="7" type="ORF">BU251_06895</name>
</gene>
<dbReference type="Gene3D" id="3.40.720.10">
    <property type="entry name" value="Alkaline Phosphatase, subunit A"/>
    <property type="match status" value="1"/>
</dbReference>
<keyword evidence="5" id="KW-0324">Glycolysis</keyword>
<evidence type="ECO:0000256" key="3">
    <source>
        <dbReference type="ARBA" id="ARBA00004921"/>
    </source>
</evidence>
<comment type="catalytic activity">
    <reaction evidence="1">
        <text>(2R)-2-phosphoglycerate = (2R)-3-phosphoglycerate</text>
        <dbReference type="Rhea" id="RHEA:15901"/>
        <dbReference type="ChEBI" id="CHEBI:58272"/>
        <dbReference type="ChEBI" id="CHEBI:58289"/>
        <dbReference type="EC" id="5.4.2.12"/>
    </reaction>
</comment>
<dbReference type="Pfam" id="PF01676">
    <property type="entry name" value="Metalloenzyme"/>
    <property type="match status" value="1"/>
</dbReference>
<dbReference type="Proteomes" id="UP000287243">
    <property type="component" value="Chromosome"/>
</dbReference>
<evidence type="ECO:0000259" key="6">
    <source>
        <dbReference type="Pfam" id="PF01676"/>
    </source>
</evidence>
<organism evidence="7 8">
    <name type="scientific">Velamenicoccus archaeovorus</name>
    <dbReference type="NCBI Taxonomy" id="1930593"/>
    <lineage>
        <taxon>Bacteria</taxon>
        <taxon>Pseudomonadati</taxon>
        <taxon>Candidatus Omnitrophota</taxon>
        <taxon>Candidatus Velamenicoccus</taxon>
    </lineage>
</organism>
<dbReference type="GO" id="GO:0004619">
    <property type="term" value="F:phosphoglycerate mutase activity"/>
    <property type="evidence" value="ECO:0007669"/>
    <property type="project" value="UniProtKB-EC"/>
</dbReference>
<dbReference type="CDD" id="cd16011">
    <property type="entry name" value="iPGM_like"/>
    <property type="match status" value="1"/>
</dbReference>
<evidence type="ECO:0000256" key="5">
    <source>
        <dbReference type="ARBA" id="ARBA00023152"/>
    </source>
</evidence>
<dbReference type="InterPro" id="IPR004456">
    <property type="entry name" value="Pglycerate_mutase_ApgM"/>
</dbReference>
<evidence type="ECO:0000256" key="1">
    <source>
        <dbReference type="ARBA" id="ARBA00000370"/>
    </source>
</evidence>
<dbReference type="OrthoDB" id="9804453at2"/>
<dbReference type="GO" id="GO:0006096">
    <property type="term" value="P:glycolytic process"/>
    <property type="evidence" value="ECO:0007669"/>
    <property type="project" value="UniProtKB-KW"/>
</dbReference>
<sequence>MKKILYVVLDGLGDTPIKELGDKTPLEAALTPHMDKLAQKGKSGVVHTVAKGVAPESDIAVISLLGYDAHEFYTGRGPLESFAEGLKVADGNVAFRVNFATVQDDGRTIKDRRVGRNLTTEEATVLAREINSKVTLTNATFEFKNTIGHRGILVIRSMHSQLSAWITNTDPAYDREGVFGLAKETFEPYVAESQPMPGYEKSPQAIEAAALLNEFTQKSHKVLQEAAINKKRIADGKVPANAILSRDAGDHLPKFPPMADYYHLKFGSFVEMPVEKGIALLTGLSIVDVPSRTGHVDVDYSVWAKIALQKIADFDGLYIHIKGPDEPGHDGDFKAKKASIEAIDKHFFGNLLPHLNMKETIVVVTADHSTPCKLKAHSPDPVPLIVTGGDIKSDGTVSFSEKAAAHGSLGELLGKDLMGLFIKLAKE</sequence>
<dbReference type="PANTHER" id="PTHR31209:SF0">
    <property type="entry name" value="METALLOENZYME DOMAIN-CONTAINING PROTEIN"/>
    <property type="match status" value="1"/>
</dbReference>
<evidence type="ECO:0000313" key="7">
    <source>
        <dbReference type="EMBL" id="QAT17459.1"/>
    </source>
</evidence>
<accession>A0A410P5K5</accession>
<dbReference type="PIRSF" id="PIRSF006392">
    <property type="entry name" value="IPGAM_arch"/>
    <property type="match status" value="1"/>
</dbReference>
<evidence type="ECO:0000256" key="4">
    <source>
        <dbReference type="ARBA" id="ARBA00005524"/>
    </source>
</evidence>
<dbReference type="PANTHER" id="PTHR31209">
    <property type="entry name" value="COFACTOR-INDEPENDENT PHOSPHOGLYCERATE MUTASE"/>
    <property type="match status" value="1"/>
</dbReference>
<dbReference type="InterPro" id="IPR006124">
    <property type="entry name" value="Metalloenzyme"/>
</dbReference>
<name>A0A410P5K5_VELA1</name>
<dbReference type="Gene3D" id="3.30.70.2130">
    <property type="entry name" value="Metalloenzyme domain"/>
    <property type="match status" value="1"/>
</dbReference>
<dbReference type="EMBL" id="CP019384">
    <property type="protein sequence ID" value="QAT17459.1"/>
    <property type="molecule type" value="Genomic_DNA"/>
</dbReference>
<dbReference type="GO" id="GO:0046872">
    <property type="term" value="F:metal ion binding"/>
    <property type="evidence" value="ECO:0007669"/>
    <property type="project" value="InterPro"/>
</dbReference>
<reference evidence="7 8" key="1">
    <citation type="submission" date="2017-01" db="EMBL/GenBank/DDBJ databases">
        <title>First insights into the biology of 'candidatus Vampirococcus archaeovorus'.</title>
        <authorList>
            <person name="Kizina J."/>
            <person name="Jordan S."/>
            <person name="Stueber K."/>
            <person name="Reinhardt R."/>
            <person name="Harder J."/>
        </authorList>
    </citation>
    <scope>NUCLEOTIDE SEQUENCE [LARGE SCALE GENOMIC DNA]</scope>
    <source>
        <strain evidence="7 8">LiM</strain>
    </source>
</reference>
<dbReference type="KEGG" id="vai:BU251_06895"/>
<evidence type="ECO:0000313" key="8">
    <source>
        <dbReference type="Proteomes" id="UP000287243"/>
    </source>
</evidence>